<dbReference type="PATRIC" id="fig|1194404.4.peg.6075"/>
<dbReference type="NCBIfam" id="NF041886">
    <property type="entry name" value="Rmf_CrpP_fam"/>
    <property type="match status" value="1"/>
</dbReference>
<dbReference type="Pfam" id="PF04957">
    <property type="entry name" value="RMF"/>
    <property type="match status" value="1"/>
</dbReference>
<sequence length="108" mass="12185">MASRPATPAAGPNGRRLCPTPPRGLRDITVNRRGHYPMRRLKRDPLERAFLRGYQYGVHGKSRELCPFTLPSVRQAWINGWREGRGDNWDGMTGTAGIHRLNELHAVG</sequence>
<feature type="region of interest" description="Disordered" evidence="4">
    <location>
        <begin position="1"/>
        <end position="28"/>
    </location>
</feature>
<keyword evidence="1 3" id="KW-0963">Cytoplasm</keyword>
<dbReference type="HAMAP" id="MF_00919">
    <property type="entry name" value="RMF"/>
    <property type="match status" value="1"/>
</dbReference>
<proteinExistence type="inferred from homology"/>
<protein>
    <recommendedName>
        <fullName evidence="3">Ribosome modulation factor</fullName>
        <shortName evidence="3">RMF</shortName>
    </recommendedName>
</protein>
<dbReference type="Gene3D" id="1.10.10.620">
    <property type="entry name" value="ribosome modulation factor like domain"/>
    <property type="match status" value="1"/>
</dbReference>
<keyword evidence="2 3" id="KW-0810">Translation regulation</keyword>
<evidence type="ECO:0000256" key="3">
    <source>
        <dbReference type="HAMAP-Rule" id="MF_00919"/>
    </source>
</evidence>
<organism evidence="5 6">
    <name type="scientific">Pseudomonas syringae pv. actinidiae ICMP 18807</name>
    <dbReference type="NCBI Taxonomy" id="1194404"/>
    <lineage>
        <taxon>Bacteria</taxon>
        <taxon>Pseudomonadati</taxon>
        <taxon>Pseudomonadota</taxon>
        <taxon>Gammaproteobacteria</taxon>
        <taxon>Pseudomonadales</taxon>
        <taxon>Pseudomonadaceae</taxon>
        <taxon>Pseudomonas</taxon>
        <taxon>Pseudomonas syringae</taxon>
    </lineage>
</organism>
<dbReference type="EMBL" id="AOKG01002016">
    <property type="protein sequence ID" value="EPN40635.1"/>
    <property type="molecule type" value="Genomic_DNA"/>
</dbReference>
<accession>S6TBY2</accession>
<evidence type="ECO:0000313" key="6">
    <source>
        <dbReference type="Proteomes" id="UP000015729"/>
    </source>
</evidence>
<dbReference type="GO" id="GO:0006417">
    <property type="term" value="P:regulation of translation"/>
    <property type="evidence" value="ECO:0007669"/>
    <property type="project" value="UniProtKB-UniRule"/>
</dbReference>
<comment type="function">
    <text evidence="3">During stationary phase, converts 70S ribosomes to an inactive dimeric form (100S ribosomes).</text>
</comment>
<dbReference type="InterPro" id="IPR007040">
    <property type="entry name" value="Ribosome_modulation_factor"/>
</dbReference>
<name>S6TBY2_PSESF</name>
<dbReference type="NCBIfam" id="NF011162">
    <property type="entry name" value="PRK14563.1"/>
    <property type="match status" value="1"/>
</dbReference>
<comment type="similarity">
    <text evidence="3">Belongs to the ribosome modulation factor family.</text>
</comment>
<dbReference type="Proteomes" id="UP000015729">
    <property type="component" value="Unassembled WGS sequence"/>
</dbReference>
<evidence type="ECO:0000256" key="1">
    <source>
        <dbReference type="ARBA" id="ARBA00022490"/>
    </source>
</evidence>
<comment type="subcellular location">
    <subcellularLocation>
        <location evidence="3">Cytoplasm</location>
    </subcellularLocation>
</comment>
<reference evidence="5 6" key="1">
    <citation type="journal article" date="2013" name="PLoS Pathog.">
        <title>Genomic analysis of the Kiwifruit pathogen Pseudomonas syringae pv. actinidiae provides insight into the origins of an emergent plant disease.</title>
        <authorList>
            <person name="McCann H.C."/>
            <person name="Rikkerink E.H."/>
            <person name="Bertels F."/>
            <person name="Fiers M."/>
            <person name="Lu A."/>
            <person name="Rees-George J."/>
            <person name="Andersen M.T."/>
            <person name="Gleave A.P."/>
            <person name="Haubold B."/>
            <person name="Wohlers M.W."/>
            <person name="Guttman D.S."/>
            <person name="Wang P.W."/>
            <person name="Straub C."/>
            <person name="Vanneste J.L."/>
            <person name="Rainey P.B."/>
            <person name="Templeton M.D."/>
        </authorList>
    </citation>
    <scope>NUCLEOTIDE SEQUENCE [LARGE SCALE GENOMIC DNA]</scope>
    <source>
        <strain evidence="5 6">ICMP 18807</strain>
    </source>
</reference>
<gene>
    <name evidence="3" type="primary">rmf</name>
    <name evidence="5" type="ORF">A244_29500</name>
</gene>
<evidence type="ECO:0000313" key="5">
    <source>
        <dbReference type="EMBL" id="EPN40635.1"/>
    </source>
</evidence>
<dbReference type="InterPro" id="IPR023200">
    <property type="entry name" value="RMF_sf"/>
</dbReference>
<dbReference type="GO" id="GO:0005737">
    <property type="term" value="C:cytoplasm"/>
    <property type="evidence" value="ECO:0007669"/>
    <property type="project" value="UniProtKB-SubCell"/>
</dbReference>
<evidence type="ECO:0000256" key="2">
    <source>
        <dbReference type="ARBA" id="ARBA00022845"/>
    </source>
</evidence>
<comment type="caution">
    <text evidence="5">The sequence shown here is derived from an EMBL/GenBank/DDBJ whole genome shotgun (WGS) entry which is preliminary data.</text>
</comment>
<evidence type="ECO:0000256" key="4">
    <source>
        <dbReference type="SAM" id="MobiDB-lite"/>
    </source>
</evidence>
<dbReference type="AlphaFoldDB" id="S6TBY2"/>